<dbReference type="SMART" id="SM00367">
    <property type="entry name" value="LRR_CC"/>
    <property type="match status" value="2"/>
</dbReference>
<dbReference type="Gramene" id="Solyc05g008700.2.1">
    <property type="protein sequence ID" value="Solyc05g008700.2.1"/>
    <property type="gene ID" value="Solyc05g008700.2"/>
</dbReference>
<organism evidence="1">
    <name type="scientific">Solanum lycopersicum</name>
    <name type="common">Tomato</name>
    <name type="synonym">Lycopersicon esculentum</name>
    <dbReference type="NCBI Taxonomy" id="4081"/>
    <lineage>
        <taxon>Eukaryota</taxon>
        <taxon>Viridiplantae</taxon>
        <taxon>Streptophyta</taxon>
        <taxon>Embryophyta</taxon>
        <taxon>Tracheophyta</taxon>
        <taxon>Spermatophyta</taxon>
        <taxon>Magnoliopsida</taxon>
        <taxon>eudicotyledons</taxon>
        <taxon>Gunneridae</taxon>
        <taxon>Pentapetalae</taxon>
        <taxon>asterids</taxon>
        <taxon>lamiids</taxon>
        <taxon>Solanales</taxon>
        <taxon>Solanaceae</taxon>
        <taxon>Solanoideae</taxon>
        <taxon>Solaneae</taxon>
        <taxon>Solanum</taxon>
        <taxon>Solanum subgen. Lycopersicon</taxon>
    </lineage>
</organism>
<dbReference type="InParanoid" id="A0A3Q7GB10"/>
<dbReference type="InterPro" id="IPR006553">
    <property type="entry name" value="Leu-rich_rpt_Cys-con_subtyp"/>
</dbReference>
<dbReference type="Proteomes" id="UP000004994">
    <property type="component" value="Chromosome 5"/>
</dbReference>
<reference evidence="1" key="2">
    <citation type="submission" date="2019-01" db="UniProtKB">
        <authorList>
            <consortium name="EnsemblPlants"/>
        </authorList>
    </citation>
    <scope>IDENTIFICATION</scope>
    <source>
        <strain evidence="1">cv. Heinz 1706</strain>
    </source>
</reference>
<evidence type="ECO:0000313" key="1">
    <source>
        <dbReference type="EnsemblPlants" id="Solyc05g008700.2.1"/>
    </source>
</evidence>
<sequence length="70" mass="7496">MAETDLSPCDSLQSLSIRSCPGFGSTSLAMVRKLCPQIHHLDLSGLTRVTDAGLLPLLEYLEEKVGAVLP</sequence>
<keyword evidence="2" id="KW-1185">Reference proteome</keyword>
<protein>
    <submittedName>
        <fullName evidence="1">Uncharacterized protein</fullName>
    </submittedName>
</protein>
<dbReference type="Gene3D" id="3.80.10.10">
    <property type="entry name" value="Ribonuclease Inhibitor"/>
    <property type="match status" value="1"/>
</dbReference>
<reference evidence="1" key="1">
    <citation type="journal article" date="2012" name="Nature">
        <title>The tomato genome sequence provides insights into fleshy fruit evolution.</title>
        <authorList>
            <consortium name="Tomato Genome Consortium"/>
        </authorList>
    </citation>
    <scope>NUCLEOTIDE SEQUENCE [LARGE SCALE GENOMIC DNA]</scope>
    <source>
        <strain evidence="1">cv. Heinz 1706</strain>
    </source>
</reference>
<evidence type="ECO:0000313" key="2">
    <source>
        <dbReference type="Proteomes" id="UP000004994"/>
    </source>
</evidence>
<dbReference type="PaxDb" id="4081-Solyc05g008700.1.1"/>
<dbReference type="AlphaFoldDB" id="A0A3Q7GB10"/>
<accession>A0A3Q7GB10</accession>
<dbReference type="STRING" id="4081.A0A3Q7GB10"/>
<proteinExistence type="predicted"/>
<name>A0A3Q7GB10_SOLLC</name>
<dbReference type="InterPro" id="IPR032675">
    <property type="entry name" value="LRR_dom_sf"/>
</dbReference>
<dbReference type="SUPFAM" id="SSF52047">
    <property type="entry name" value="RNI-like"/>
    <property type="match status" value="1"/>
</dbReference>
<dbReference type="EnsemblPlants" id="Solyc05g008700.2.1">
    <property type="protein sequence ID" value="Solyc05g008700.2.1"/>
    <property type="gene ID" value="Solyc05g008700.2"/>
</dbReference>